<dbReference type="Pfam" id="PF00753">
    <property type="entry name" value="Lactamase_B"/>
    <property type="match status" value="1"/>
</dbReference>
<dbReference type="PANTHER" id="PTHR47619">
    <property type="entry name" value="METALLO-HYDROLASE YYCJ-RELATED"/>
    <property type="match status" value="1"/>
</dbReference>
<feature type="domain" description="Metallo-beta-lactamase" evidence="1">
    <location>
        <begin position="11"/>
        <end position="185"/>
    </location>
</feature>
<sequence>MQLKILSTGSVGNCYIIENEKEALIIELGLNFSKIKEALSFDLSKVVGVLVTHEHGDHSGKDGKGIMDALKNGIEVYASAGTFDFFSIKHHNAKIIKSKQAFQLENFKILPFNVHHDVNEPLCFLIDHEETGRVLFVTDTTYIDYTFPNLNNIIIEANYCEEIIKEKLGSTWQGEFLKNRILKSHMSLNTCKETLLANDLSRVQKIVLIHLSDSNSDERKFKKVIEEVTGKIVYVANNNQILEFNKNPF</sequence>
<dbReference type="SMART" id="SM00849">
    <property type="entry name" value="Lactamase_B"/>
    <property type="match status" value="1"/>
</dbReference>
<accession>A0AAJ1V8L0</accession>
<reference evidence="2" key="2">
    <citation type="journal article" date="2022" name="Sci. Total Environ.">
        <title>Prevalence, transmission, and molecular epidemiology of tet(X)-positive bacteria among humans, animals, and environmental niches in China: An epidemiological, and genomic-based study.</title>
        <authorList>
            <person name="Dong N."/>
            <person name="Zeng Y."/>
            <person name="Cai C."/>
            <person name="Sun C."/>
            <person name="Lu J."/>
            <person name="Liu C."/>
            <person name="Zhou H."/>
            <person name="Sun Q."/>
            <person name="Shu L."/>
            <person name="Wang H."/>
            <person name="Wang Y."/>
            <person name="Wang S."/>
            <person name="Wu C."/>
            <person name="Chan E.W."/>
            <person name="Chen G."/>
            <person name="Shen Z."/>
            <person name="Chen S."/>
            <person name="Zhang R."/>
        </authorList>
    </citation>
    <scope>NUCLEOTIDE SEQUENCE</scope>
    <source>
        <strain evidence="2">R655-4</strain>
    </source>
</reference>
<reference evidence="2" key="1">
    <citation type="submission" date="2020-06" db="EMBL/GenBank/DDBJ databases">
        <authorList>
            <person name="Dong N."/>
        </authorList>
    </citation>
    <scope>NUCLEOTIDE SEQUENCE</scope>
    <source>
        <strain evidence="2">R655-4</strain>
    </source>
</reference>
<dbReference type="InterPro" id="IPR036866">
    <property type="entry name" value="RibonucZ/Hydroxyglut_hydro"/>
</dbReference>
<protein>
    <submittedName>
        <fullName evidence="2">MBL fold metallo-hydrolase</fullName>
    </submittedName>
</protein>
<dbReference type="Gene3D" id="3.60.15.10">
    <property type="entry name" value="Ribonuclease Z/Hydroxyacylglutathione hydrolase-like"/>
    <property type="match status" value="1"/>
</dbReference>
<dbReference type="RefSeq" id="WP_286494099.1">
    <property type="nucleotide sequence ID" value="NZ_JACAGJ010000008.1"/>
</dbReference>
<organism evidence="2 3">
    <name type="scientific">Empedobacter brevis</name>
    <dbReference type="NCBI Taxonomy" id="247"/>
    <lineage>
        <taxon>Bacteria</taxon>
        <taxon>Pseudomonadati</taxon>
        <taxon>Bacteroidota</taxon>
        <taxon>Flavobacteriia</taxon>
        <taxon>Flavobacteriales</taxon>
        <taxon>Weeksellaceae</taxon>
        <taxon>Empedobacter</taxon>
    </lineage>
</organism>
<evidence type="ECO:0000313" key="3">
    <source>
        <dbReference type="Proteomes" id="UP001170959"/>
    </source>
</evidence>
<evidence type="ECO:0000313" key="2">
    <source>
        <dbReference type="EMBL" id="MDM1073656.1"/>
    </source>
</evidence>
<evidence type="ECO:0000259" key="1">
    <source>
        <dbReference type="SMART" id="SM00849"/>
    </source>
</evidence>
<comment type="caution">
    <text evidence="2">The sequence shown here is derived from an EMBL/GenBank/DDBJ whole genome shotgun (WGS) entry which is preliminary data.</text>
</comment>
<dbReference type="PANTHER" id="PTHR47619:SF1">
    <property type="entry name" value="EXODEOXYRIBONUCLEASE WALJ"/>
    <property type="match status" value="1"/>
</dbReference>
<gene>
    <name evidence="2" type="ORF">HX001_14295</name>
</gene>
<dbReference type="InterPro" id="IPR052533">
    <property type="entry name" value="WalJ/YycJ-like"/>
</dbReference>
<name>A0AAJ1V8L0_9FLAO</name>
<proteinExistence type="predicted"/>
<dbReference type="SUPFAM" id="SSF56281">
    <property type="entry name" value="Metallo-hydrolase/oxidoreductase"/>
    <property type="match status" value="1"/>
</dbReference>
<dbReference type="AlphaFoldDB" id="A0AAJ1V8L0"/>
<dbReference type="EMBL" id="JACAGJ010000008">
    <property type="protein sequence ID" value="MDM1073656.1"/>
    <property type="molecule type" value="Genomic_DNA"/>
</dbReference>
<dbReference type="Proteomes" id="UP001170959">
    <property type="component" value="Unassembled WGS sequence"/>
</dbReference>
<dbReference type="InterPro" id="IPR001279">
    <property type="entry name" value="Metallo-B-lactamas"/>
</dbReference>